<comment type="subcellular location">
    <subcellularLocation>
        <location evidence="6">Cell membrane</location>
        <topology evidence="6">Multi-pass membrane protein</topology>
    </subcellularLocation>
    <subcellularLocation>
        <location evidence="1">Membrane</location>
        <topology evidence="1">Multi-pass membrane protein</topology>
    </subcellularLocation>
</comment>
<dbReference type="GO" id="GO:0005886">
    <property type="term" value="C:plasma membrane"/>
    <property type="evidence" value="ECO:0007669"/>
    <property type="project" value="UniProtKB-SubCell"/>
</dbReference>
<dbReference type="Pfam" id="PF04515">
    <property type="entry name" value="Choline_transpo"/>
    <property type="match status" value="1"/>
</dbReference>
<dbReference type="OrthoDB" id="44736at2759"/>
<comment type="similarity">
    <text evidence="2 6">Belongs to the CTL (choline transporter-like) family.</text>
</comment>
<evidence type="ECO:0000313" key="8">
    <source>
        <dbReference type="Proteomes" id="UP000419144"/>
    </source>
</evidence>
<dbReference type="PANTHER" id="PTHR12385">
    <property type="entry name" value="CHOLINE TRANSPORTER-LIKE (SLC FAMILY 44)"/>
    <property type="match status" value="1"/>
</dbReference>
<organism evidence="7 8">
    <name type="scientific">Leishmania tarentolae</name>
    <name type="common">Sauroleishmania tarentolae</name>
    <dbReference type="NCBI Taxonomy" id="5689"/>
    <lineage>
        <taxon>Eukaryota</taxon>
        <taxon>Discoba</taxon>
        <taxon>Euglenozoa</taxon>
        <taxon>Kinetoplastea</taxon>
        <taxon>Metakinetoplastina</taxon>
        <taxon>Trypanosomatida</taxon>
        <taxon>Trypanosomatidae</taxon>
        <taxon>Leishmaniinae</taxon>
        <taxon>Leishmania</taxon>
        <taxon>lizard Leishmania</taxon>
    </lineage>
</organism>
<sequence length="605" mass="65193">MPHSTAPGAGEKAPLVRGNFAEAHEDPYVDKLGPGAPVYTASTIRDDRTSRTSGTTSTVGCDATDDDADFDVETAKLRNCRNEKQQQTHHAFCTPGGQPSSNELWRFRARGFQDRWAALFFAALMAVVLFWGVEQVWQLQLSERDLAVISDVAEGRGYAHAGVIAVGSSAHGKVLHGVAALRAGVAALWAGVEGLEPREEAPSSDASSRLSLAGMMWTSMRILIKCATAATITILVSYGGLLLMAVYTRQLVFIESAVASMFSVAFAGVALAQGAGLMAMFFVFLALMPLLWIYLIQDRIPFTTTMLGATVSVLQHHRSLFLISLGSAIASWCFAMVAVACMLPSVLLLLAGTASSADIAYLVILIFWLFWVQEVLSTLVHVTVCGVVATWYFAGQGNMPSFPVQTSFQRATTTSFGSVCLGALVNAIASFVRFLIDTVRSSSDGDNFWMNIMSCLVGCIEDLVRYFNQYAFVHVAVYGCGYVDAAKETWALVKQCAFSAIFNDSLVGQVIGILTFMSALLVALLTALVTWNGAAVTLMFFMSLIVSSIFYSPVSSCVTTIFVCFAEVPVGLQLSFPELYSALVDADAGYTQRREETSVYGTALV</sequence>
<gene>
    <name evidence="7" type="ORF">LtaPh_1403600</name>
</gene>
<dbReference type="AlphaFoldDB" id="A0A640KBK8"/>
<feature type="transmembrane region" description="Helical" evidence="6">
    <location>
        <begin position="320"/>
        <end position="340"/>
    </location>
</feature>
<dbReference type="GO" id="GO:0022857">
    <property type="term" value="F:transmembrane transporter activity"/>
    <property type="evidence" value="ECO:0007669"/>
    <property type="project" value="UniProtKB-UniRule"/>
</dbReference>
<reference evidence="7" key="1">
    <citation type="submission" date="2019-11" db="EMBL/GenBank/DDBJ databases">
        <title>Leishmania tarentolae CDS.</title>
        <authorList>
            <person name="Goto Y."/>
            <person name="Yamagishi J."/>
        </authorList>
    </citation>
    <scope>NUCLEOTIDE SEQUENCE [LARGE SCALE GENOMIC DNA]</scope>
    <source>
        <strain evidence="7">Parrot Tar II</strain>
    </source>
</reference>
<feature type="transmembrane region" description="Helical" evidence="6">
    <location>
        <begin position="414"/>
        <end position="436"/>
    </location>
</feature>
<feature type="transmembrane region" description="Helical" evidence="6">
    <location>
        <begin position="375"/>
        <end position="394"/>
    </location>
</feature>
<feature type="transmembrane region" description="Helical" evidence="6">
    <location>
        <begin position="506"/>
        <end position="528"/>
    </location>
</feature>
<feature type="transmembrane region" description="Helical" evidence="6">
    <location>
        <begin position="222"/>
        <end position="244"/>
    </location>
</feature>
<proteinExistence type="inferred from homology"/>
<feature type="transmembrane region" description="Helical" evidence="6">
    <location>
        <begin position="277"/>
        <end position="296"/>
    </location>
</feature>
<evidence type="ECO:0000256" key="2">
    <source>
        <dbReference type="ARBA" id="ARBA00007168"/>
    </source>
</evidence>
<comment type="caution">
    <text evidence="7">The sequence shown here is derived from an EMBL/GenBank/DDBJ whole genome shotgun (WGS) entry which is preliminary data.</text>
</comment>
<name>A0A640KBK8_LEITA</name>
<accession>A0A640KBK8</accession>
<dbReference type="InterPro" id="IPR007603">
    <property type="entry name" value="Choline_transptr-like"/>
</dbReference>
<feature type="transmembrane region" description="Helical" evidence="6">
    <location>
        <begin position="535"/>
        <end position="554"/>
    </location>
</feature>
<protein>
    <recommendedName>
        <fullName evidence="6">Choline transporter-like protein</fullName>
    </recommendedName>
</protein>
<dbReference type="EMBL" id="BLBS01000018">
    <property type="protein sequence ID" value="GET87060.1"/>
    <property type="molecule type" value="Genomic_DNA"/>
</dbReference>
<keyword evidence="5 6" id="KW-0472">Membrane</keyword>
<feature type="transmembrane region" description="Helical" evidence="6">
    <location>
        <begin position="116"/>
        <end position="133"/>
    </location>
</feature>
<evidence type="ECO:0000256" key="6">
    <source>
        <dbReference type="RuleBase" id="RU368066"/>
    </source>
</evidence>
<evidence type="ECO:0000313" key="7">
    <source>
        <dbReference type="EMBL" id="GET87060.1"/>
    </source>
</evidence>
<feature type="transmembrane region" description="Helical" evidence="6">
    <location>
        <begin position="251"/>
        <end position="271"/>
    </location>
</feature>
<keyword evidence="8" id="KW-1185">Reference proteome</keyword>
<evidence type="ECO:0000256" key="3">
    <source>
        <dbReference type="ARBA" id="ARBA00022692"/>
    </source>
</evidence>
<keyword evidence="3 6" id="KW-0812">Transmembrane</keyword>
<evidence type="ECO:0000256" key="4">
    <source>
        <dbReference type="ARBA" id="ARBA00022989"/>
    </source>
</evidence>
<evidence type="ECO:0000256" key="1">
    <source>
        <dbReference type="ARBA" id="ARBA00004141"/>
    </source>
</evidence>
<evidence type="ECO:0000256" key="5">
    <source>
        <dbReference type="ARBA" id="ARBA00023136"/>
    </source>
</evidence>
<comment type="function">
    <text evidence="6">Choline transporter.</text>
</comment>
<feature type="transmembrane region" description="Helical" evidence="6">
    <location>
        <begin position="346"/>
        <end position="368"/>
    </location>
</feature>
<dbReference type="Proteomes" id="UP000419144">
    <property type="component" value="Unassembled WGS sequence"/>
</dbReference>
<keyword evidence="4 6" id="KW-1133">Transmembrane helix</keyword>
<dbReference type="VEuPathDB" id="TriTrypDB:LtaPh_1403600"/>
<dbReference type="PANTHER" id="PTHR12385:SF4">
    <property type="entry name" value="PROTEIN PNS1"/>
    <property type="match status" value="1"/>
</dbReference>